<reference evidence="2" key="1">
    <citation type="submission" date="2022-10" db="EMBL/GenBank/DDBJ databases">
        <title>The complete genomes of actinobacterial strains from the NBC collection.</title>
        <authorList>
            <person name="Joergensen T.S."/>
            <person name="Alvarez Arevalo M."/>
            <person name="Sterndorff E.B."/>
            <person name="Faurdal D."/>
            <person name="Vuksanovic O."/>
            <person name="Mourched A.-S."/>
            <person name="Charusanti P."/>
            <person name="Shaw S."/>
            <person name="Blin K."/>
            <person name="Weber T."/>
        </authorList>
    </citation>
    <scope>NUCLEOTIDE SEQUENCE</scope>
    <source>
        <strain evidence="2">NBC_01393</strain>
    </source>
</reference>
<gene>
    <name evidence="2" type="ORF">OG699_43840</name>
</gene>
<keyword evidence="1" id="KW-0812">Transmembrane</keyword>
<accession>A0AAU3ICP3</accession>
<feature type="transmembrane region" description="Helical" evidence="1">
    <location>
        <begin position="26"/>
        <end position="48"/>
    </location>
</feature>
<proteinExistence type="predicted"/>
<dbReference type="EMBL" id="CP109546">
    <property type="protein sequence ID" value="WTZ14283.1"/>
    <property type="molecule type" value="Genomic_DNA"/>
</dbReference>
<sequence>MPSVVLDDDSTRYVCSQLARMRRFDVLVSITFWFYFCCLWLLLAAAAIEALWQFYRHQSGMAVAAGMITGGVWLVVRLSHRWWRRRRRLLLPPPALPQALR</sequence>
<feature type="transmembrane region" description="Helical" evidence="1">
    <location>
        <begin position="60"/>
        <end position="78"/>
    </location>
</feature>
<dbReference type="AlphaFoldDB" id="A0AAU3ICP3"/>
<keyword evidence="1" id="KW-0472">Membrane</keyword>
<evidence type="ECO:0000256" key="1">
    <source>
        <dbReference type="SAM" id="Phobius"/>
    </source>
</evidence>
<organism evidence="2">
    <name type="scientific">Streptomyces sp. NBC_01393</name>
    <dbReference type="NCBI Taxonomy" id="2903851"/>
    <lineage>
        <taxon>Bacteria</taxon>
        <taxon>Bacillati</taxon>
        <taxon>Actinomycetota</taxon>
        <taxon>Actinomycetes</taxon>
        <taxon>Kitasatosporales</taxon>
        <taxon>Streptomycetaceae</taxon>
        <taxon>Streptomyces</taxon>
    </lineage>
</organism>
<keyword evidence="1" id="KW-1133">Transmembrane helix</keyword>
<evidence type="ECO:0000313" key="2">
    <source>
        <dbReference type="EMBL" id="WTZ14283.1"/>
    </source>
</evidence>
<name>A0AAU3ICP3_9ACTN</name>
<protein>
    <submittedName>
        <fullName evidence="2">Uncharacterized protein</fullName>
    </submittedName>
</protein>